<accession>A0A1G9ZXJ5</accession>
<name>A0A1G9ZXJ5_9BACT</name>
<evidence type="ECO:0000259" key="4">
    <source>
        <dbReference type="Pfam" id="PF01171"/>
    </source>
</evidence>
<dbReference type="EMBL" id="FNIN01000001">
    <property type="protein sequence ID" value="SDN25988.1"/>
    <property type="molecule type" value="Genomic_DNA"/>
</dbReference>
<dbReference type="RefSeq" id="WP_092062032.1">
    <property type="nucleotide sequence ID" value="NZ_FNIN01000001.1"/>
</dbReference>
<feature type="binding site" evidence="2">
    <location>
        <position position="6"/>
    </location>
    <ligand>
        <name>Zn(2+)</name>
        <dbReference type="ChEBI" id="CHEBI:29105"/>
        <label>1</label>
    </ligand>
</feature>
<feature type="binding site" evidence="2">
    <location>
        <position position="22"/>
    </location>
    <ligand>
        <name>Zn(2+)</name>
        <dbReference type="ChEBI" id="CHEBI:29105"/>
        <label>1</label>
    </ligand>
</feature>
<dbReference type="Pfam" id="PF01171">
    <property type="entry name" value="ATP_bind_3"/>
    <property type="match status" value="1"/>
</dbReference>
<feature type="binding site" evidence="3">
    <location>
        <position position="79"/>
    </location>
    <ligand>
        <name>ATP</name>
        <dbReference type="ChEBI" id="CHEBI:30616"/>
    </ligand>
</feature>
<dbReference type="GO" id="GO:0046872">
    <property type="term" value="F:metal ion binding"/>
    <property type="evidence" value="ECO:0007669"/>
    <property type="project" value="UniProtKB-KW"/>
</dbReference>
<feature type="binding site" evidence="2">
    <location>
        <position position="3"/>
    </location>
    <ligand>
        <name>Zn(2+)</name>
        <dbReference type="ChEBI" id="CHEBI:29105"/>
        <label>1</label>
    </ligand>
</feature>
<feature type="binding site" evidence="3">
    <location>
        <position position="160"/>
    </location>
    <ligand>
        <name>ATP</name>
        <dbReference type="ChEBI" id="CHEBI:30616"/>
    </ligand>
</feature>
<evidence type="ECO:0000313" key="6">
    <source>
        <dbReference type="EMBL" id="SDN25988.1"/>
    </source>
</evidence>
<dbReference type="SUPFAM" id="SSF52402">
    <property type="entry name" value="Adenine nucleotide alpha hydrolases-like"/>
    <property type="match status" value="1"/>
</dbReference>
<keyword evidence="1" id="KW-0808">Transferase</keyword>
<dbReference type="GO" id="GO:0002143">
    <property type="term" value="P:tRNA wobble position uridine thiolation"/>
    <property type="evidence" value="ECO:0007669"/>
    <property type="project" value="TreeGrafter"/>
</dbReference>
<keyword evidence="3" id="KW-0547">Nucleotide-binding</keyword>
<dbReference type="PIRSF" id="PIRSF004976">
    <property type="entry name" value="ATPase_YdaO"/>
    <property type="match status" value="1"/>
</dbReference>
<feature type="binding site" evidence="3">
    <location>
        <begin position="53"/>
        <end position="55"/>
    </location>
    <ligand>
        <name>ATP</name>
        <dbReference type="ChEBI" id="CHEBI:30616"/>
    </ligand>
</feature>
<feature type="binding site" evidence="2">
    <location>
        <position position="25"/>
    </location>
    <ligand>
        <name>Zn(2+)</name>
        <dbReference type="ChEBI" id="CHEBI:29105"/>
        <label>1</label>
    </ligand>
</feature>
<dbReference type="GO" id="GO:0005524">
    <property type="term" value="F:ATP binding"/>
    <property type="evidence" value="ECO:0007669"/>
    <property type="project" value="UniProtKB-KW"/>
</dbReference>
<dbReference type="GO" id="GO:0016740">
    <property type="term" value="F:transferase activity"/>
    <property type="evidence" value="ECO:0007669"/>
    <property type="project" value="UniProtKB-KW"/>
</dbReference>
<keyword evidence="3" id="KW-0067">ATP-binding</keyword>
<feature type="binding site" evidence="2">
    <location>
        <position position="287"/>
    </location>
    <ligand>
        <name>Zn(2+)</name>
        <dbReference type="ChEBI" id="CHEBI:29105"/>
        <label>2</label>
    </ligand>
</feature>
<feature type="binding site" evidence="3">
    <location>
        <position position="155"/>
    </location>
    <ligand>
        <name>ATP</name>
        <dbReference type="ChEBI" id="CHEBI:30616"/>
    </ligand>
</feature>
<dbReference type="AlphaFoldDB" id="A0A1G9ZXJ5"/>
<gene>
    <name evidence="6" type="ORF">SAMN04488516_101206</name>
</gene>
<proteinExistence type="predicted"/>
<keyword evidence="2" id="KW-0479">Metal-binding</keyword>
<dbReference type="GO" id="GO:0002144">
    <property type="term" value="C:cytosolic tRNA wobble base thiouridylase complex"/>
    <property type="evidence" value="ECO:0007669"/>
    <property type="project" value="TreeGrafter"/>
</dbReference>
<feature type="domain" description="2-thiouridine synthetase TtuA-like N-terminal LIM" evidence="5">
    <location>
        <begin position="2"/>
        <end position="27"/>
    </location>
</feature>
<dbReference type="InterPro" id="IPR054306">
    <property type="entry name" value="TtuA-like_LIM_N"/>
</dbReference>
<dbReference type="PANTHER" id="PTHR11807">
    <property type="entry name" value="ATPASES OF THE PP SUPERFAMILY-RELATED"/>
    <property type="match status" value="1"/>
</dbReference>
<dbReference type="InterPro" id="IPR035107">
    <property type="entry name" value="tRNA_thiolation_TtcA_Ctu1"/>
</dbReference>
<dbReference type="InterPro" id="IPR014729">
    <property type="entry name" value="Rossmann-like_a/b/a_fold"/>
</dbReference>
<feature type="binding site" evidence="2">
    <location>
        <position position="275"/>
    </location>
    <ligand>
        <name>Zn(2+)</name>
        <dbReference type="ChEBI" id="CHEBI:29105"/>
        <label>2</label>
    </ligand>
</feature>
<feature type="binding site" evidence="3">
    <location>
        <position position="59"/>
    </location>
    <ligand>
        <name>ATP</name>
        <dbReference type="ChEBI" id="CHEBI:30616"/>
    </ligand>
</feature>
<dbReference type="Proteomes" id="UP000199602">
    <property type="component" value="Unassembled WGS sequence"/>
</dbReference>
<dbReference type="InterPro" id="IPR020554">
    <property type="entry name" value="UPF0021_CS"/>
</dbReference>
<keyword evidence="2" id="KW-0862">Zinc</keyword>
<feature type="binding site" evidence="2">
    <location>
        <position position="278"/>
    </location>
    <ligand>
        <name>Zn(2+)</name>
        <dbReference type="ChEBI" id="CHEBI:29105"/>
        <label>2</label>
    </ligand>
</feature>
<dbReference type="STRING" id="206665.SAMN04488516_101206"/>
<dbReference type="PANTHER" id="PTHR11807:SF27">
    <property type="entry name" value="TRNA-5-METHYLURIDINE(54) 2-SULFURTRANSFERASE"/>
    <property type="match status" value="1"/>
</dbReference>
<dbReference type="GO" id="GO:0000049">
    <property type="term" value="F:tRNA binding"/>
    <property type="evidence" value="ECO:0007669"/>
    <property type="project" value="InterPro"/>
</dbReference>
<dbReference type="InterPro" id="IPR000541">
    <property type="entry name" value="Ncs6/Tuc1/Ctu1"/>
</dbReference>
<dbReference type="PROSITE" id="PS01263">
    <property type="entry name" value="UPF0021"/>
    <property type="match status" value="1"/>
</dbReference>
<dbReference type="Pfam" id="PF22082">
    <property type="entry name" value="TtuA_LIM_N"/>
    <property type="match status" value="1"/>
</dbReference>
<protein>
    <submittedName>
        <fullName evidence="6">TIGR00269 family protein</fullName>
    </submittedName>
</protein>
<organism evidence="6 7">
    <name type="scientific">Desulfonauticus submarinus</name>
    <dbReference type="NCBI Taxonomy" id="206665"/>
    <lineage>
        <taxon>Bacteria</taxon>
        <taxon>Pseudomonadati</taxon>
        <taxon>Thermodesulfobacteriota</taxon>
        <taxon>Desulfovibrionia</taxon>
        <taxon>Desulfovibrionales</taxon>
        <taxon>Desulfonauticaceae</taxon>
        <taxon>Desulfonauticus</taxon>
    </lineage>
</organism>
<reference evidence="6 7" key="1">
    <citation type="submission" date="2016-10" db="EMBL/GenBank/DDBJ databases">
        <authorList>
            <person name="de Groot N.N."/>
        </authorList>
    </citation>
    <scope>NUCLEOTIDE SEQUENCE [LARGE SCALE GENOMIC DNA]</scope>
    <source>
        <strain evidence="6 7">DSM 15269</strain>
    </source>
</reference>
<evidence type="ECO:0000259" key="5">
    <source>
        <dbReference type="Pfam" id="PF22082"/>
    </source>
</evidence>
<dbReference type="InterPro" id="IPR011063">
    <property type="entry name" value="TilS/TtcA_N"/>
</dbReference>
<feature type="binding site" evidence="2">
    <location>
        <position position="290"/>
    </location>
    <ligand>
        <name>Zn(2+)</name>
        <dbReference type="ChEBI" id="CHEBI:29105"/>
        <label>2</label>
    </ligand>
</feature>
<evidence type="ECO:0000256" key="2">
    <source>
        <dbReference type="PIRSR" id="PIRSR004976-50"/>
    </source>
</evidence>
<dbReference type="Gene3D" id="3.40.50.620">
    <property type="entry name" value="HUPs"/>
    <property type="match status" value="1"/>
</dbReference>
<evidence type="ECO:0000256" key="3">
    <source>
        <dbReference type="PIRSR" id="PIRSR004976-51"/>
    </source>
</evidence>
<evidence type="ECO:0000256" key="1">
    <source>
        <dbReference type="ARBA" id="ARBA00022679"/>
    </source>
</evidence>
<keyword evidence="7" id="KW-1185">Reference proteome</keyword>
<dbReference type="OrthoDB" id="9801054at2"/>
<feature type="domain" description="tRNA(Ile)-lysidine/2-thiocytidine synthase N-terminal" evidence="4">
    <location>
        <begin position="49"/>
        <end position="217"/>
    </location>
</feature>
<dbReference type="NCBIfam" id="TIGR00269">
    <property type="entry name" value="TIGR00269 family protein"/>
    <property type="match status" value="1"/>
</dbReference>
<evidence type="ECO:0000313" key="7">
    <source>
        <dbReference type="Proteomes" id="UP000199602"/>
    </source>
</evidence>
<sequence length="300" mass="34253">MKCTRCKSKAIVALPSHNAGFCKQCFLKYFENQVQKAIKSKAMFTQDDKILIAISGGKDSLALALQLKSLGYNITGLHVDLDIPNSSEHVREIVKKFCQTFSIPLFIISLKKENLSIPKVKQTLSRPICSACGQIKRYYFNRFALEHGFQVLATGHNLDDEVARLFANTLRWDETYLGSQGPVLKEENGFAKKVKPLYRLTEFETAVFCFLHNINYSTKPCPYSKGASFTFYKKLLDDLEYHQPGRKFNFYETFLKKGKRGFQLLRKSKLTLNSCQKCNYPTTETICGVCRIKKIISSNN</sequence>